<evidence type="ECO:0000313" key="2">
    <source>
        <dbReference type="Proteomes" id="UP000077315"/>
    </source>
</evidence>
<organism evidence="1 2">
    <name type="scientific">Phycomyces blakesleeanus (strain ATCC 8743b / DSM 1359 / FGSC 10004 / NBRC 33097 / NRRL 1555)</name>
    <dbReference type="NCBI Taxonomy" id="763407"/>
    <lineage>
        <taxon>Eukaryota</taxon>
        <taxon>Fungi</taxon>
        <taxon>Fungi incertae sedis</taxon>
        <taxon>Mucoromycota</taxon>
        <taxon>Mucoromycotina</taxon>
        <taxon>Mucoromycetes</taxon>
        <taxon>Mucorales</taxon>
        <taxon>Phycomycetaceae</taxon>
        <taxon>Phycomyces</taxon>
    </lineage>
</organism>
<dbReference type="RefSeq" id="XP_018292620.1">
    <property type="nucleotide sequence ID" value="XM_018435774.1"/>
</dbReference>
<evidence type="ECO:0000313" key="1">
    <source>
        <dbReference type="EMBL" id="OAD74580.1"/>
    </source>
</evidence>
<dbReference type="OrthoDB" id="3261594at2759"/>
<gene>
    <name evidence="1" type="ORF">PHYBLDRAFT_167984</name>
</gene>
<dbReference type="InParanoid" id="A0A163E0M5"/>
<proteinExistence type="predicted"/>
<accession>A0A163E0M5</accession>
<name>A0A163E0M5_PHYB8</name>
<dbReference type="VEuPathDB" id="FungiDB:PHYBLDRAFT_167984"/>
<dbReference type="Proteomes" id="UP000077315">
    <property type="component" value="Unassembled WGS sequence"/>
</dbReference>
<dbReference type="GeneID" id="28996680"/>
<sequence>MNIKDLLNHDSEIRTSGYRLDDSFVVECSNQIKTCIIAQACRKFNNRNKGSIAAPMDFAKFLAAENKNNTKVESMDIDDVQVESVEEINKSIDYVSDNNYGYLHVCNPDRVYNVPVEHVTDHEHFVSTYMSNSRAQAVSLELFSMFFENNVSHEVYDKCIKIVNKYMAELGSTHALTTISAKVDSLLSYYKVDTLLKEEYPVKSIAYDMCINGCCRFSTVEEGDFIDKDETCPHCSEGSYKVERASVKPAQTFQIVPLSEQLQFKLAYPEKRAKMAYDTRCLAGRREDVHEDIFDRDAVRWLLDCGVVGQDDILVSMFVDQFNSFKNAKMSSSVIHVINLNINPKEKYKAGNMMQLAIIPGPNHPKDIVSFLEPVLDDLRNLRANGLQFQTDSGLVIAMVHLVMATGDTPAVSDLMNLAHHNAHHGCRACISYGARDSSMPCIVERDGPLLLRTEESLYQSIGGMYGIKGPNVFKDLPTMTSTAFFRLDEMHLLGHSIDQQLCDISGTKQ</sequence>
<dbReference type="AlphaFoldDB" id="A0A163E0M5"/>
<dbReference type="STRING" id="763407.A0A163E0M5"/>
<keyword evidence="2" id="KW-1185">Reference proteome</keyword>
<protein>
    <submittedName>
        <fullName evidence="1">Uncharacterized protein</fullName>
    </submittedName>
</protein>
<reference evidence="2" key="1">
    <citation type="submission" date="2015-06" db="EMBL/GenBank/DDBJ databases">
        <title>Expansion of signal transduction pathways in fungi by whole-genome duplication.</title>
        <authorList>
            <consortium name="DOE Joint Genome Institute"/>
            <person name="Corrochano L.M."/>
            <person name="Kuo A."/>
            <person name="Marcet-Houben M."/>
            <person name="Polaino S."/>
            <person name="Salamov A."/>
            <person name="Villalobos J.M."/>
            <person name="Alvarez M.I."/>
            <person name="Avalos J."/>
            <person name="Benito E.P."/>
            <person name="Benoit I."/>
            <person name="Burger G."/>
            <person name="Camino L.P."/>
            <person name="Canovas D."/>
            <person name="Cerda-Olmedo E."/>
            <person name="Cheng J.-F."/>
            <person name="Dominguez A."/>
            <person name="Elias M."/>
            <person name="Eslava A.P."/>
            <person name="Glaser F."/>
            <person name="Grimwood J."/>
            <person name="Gutierrez G."/>
            <person name="Heitman J."/>
            <person name="Henrissat B."/>
            <person name="Iturriaga E.A."/>
            <person name="Lang B.F."/>
            <person name="Lavin J.L."/>
            <person name="Lee S."/>
            <person name="Li W."/>
            <person name="Lindquist E."/>
            <person name="Lopez-Garcia S."/>
            <person name="Luque E.M."/>
            <person name="Marcos A.T."/>
            <person name="Martin J."/>
            <person name="McCluskey K."/>
            <person name="Medina H.R."/>
            <person name="Miralles-Duran A."/>
            <person name="Miyazaki A."/>
            <person name="Munoz-Torres E."/>
            <person name="Oguiza J.A."/>
            <person name="Ohm R."/>
            <person name="Olmedo M."/>
            <person name="Orejas M."/>
            <person name="Ortiz-Castellanos L."/>
            <person name="Pisabarro A.G."/>
            <person name="Rodriguez-Romero J."/>
            <person name="Ruiz-Herrera J."/>
            <person name="Ruiz-Vazquez R."/>
            <person name="Sanz C."/>
            <person name="Schackwitz W."/>
            <person name="Schmutz J."/>
            <person name="Shahriari M."/>
            <person name="Shelest E."/>
            <person name="Silva-Franco F."/>
            <person name="Soanes D."/>
            <person name="Syed K."/>
            <person name="Tagua V.G."/>
            <person name="Talbot N.J."/>
            <person name="Thon M."/>
            <person name="De vries R.P."/>
            <person name="Wiebenga A."/>
            <person name="Yadav J.S."/>
            <person name="Braun E.L."/>
            <person name="Baker S."/>
            <person name="Garre V."/>
            <person name="Horwitz B."/>
            <person name="Torres-Martinez S."/>
            <person name="Idnurm A."/>
            <person name="Herrera-Estrella A."/>
            <person name="Gabaldon T."/>
            <person name="Grigoriev I.V."/>
        </authorList>
    </citation>
    <scope>NUCLEOTIDE SEQUENCE [LARGE SCALE GENOMIC DNA]</scope>
    <source>
        <strain evidence="2">NRRL 1555(-)</strain>
    </source>
</reference>
<dbReference type="InterPro" id="IPR004242">
    <property type="entry name" value="Transposase_21"/>
</dbReference>
<dbReference type="Pfam" id="PF02992">
    <property type="entry name" value="Transposase_21"/>
    <property type="match status" value="1"/>
</dbReference>
<dbReference type="EMBL" id="KV440979">
    <property type="protein sequence ID" value="OAD74580.1"/>
    <property type="molecule type" value="Genomic_DNA"/>
</dbReference>